<reference evidence="2" key="2">
    <citation type="submission" date="2021-01" db="EMBL/GenBank/DDBJ databases">
        <authorList>
            <person name="Schikora-Tamarit M.A."/>
        </authorList>
    </citation>
    <scope>NUCLEOTIDE SEQUENCE</scope>
    <source>
        <strain evidence="2">CBS6075</strain>
    </source>
</reference>
<dbReference type="RefSeq" id="XP_046057894.1">
    <property type="nucleotide sequence ID" value="XM_046208778.1"/>
</dbReference>
<sequence>MLNLKDNAEAPESEPMTPLSHGGNILISGELKFVERCMEKSGLVVRNSSCCLDLKVGLLALSGSKKCERPCDTGDLSLKNLGFFAEEALDDVDDDGEGKETVTDGGGDSKSCFGIIITFGMEAEVPDSKQEGYNSWNFEKPPSRT</sequence>
<name>A0A9P8SYY8_9ASCO</name>
<dbReference type="AlphaFoldDB" id="A0A9P8SYY8"/>
<organism evidence="2 3">
    <name type="scientific">Ogataea philodendri</name>
    <dbReference type="NCBI Taxonomy" id="1378263"/>
    <lineage>
        <taxon>Eukaryota</taxon>
        <taxon>Fungi</taxon>
        <taxon>Dikarya</taxon>
        <taxon>Ascomycota</taxon>
        <taxon>Saccharomycotina</taxon>
        <taxon>Pichiomycetes</taxon>
        <taxon>Pichiales</taxon>
        <taxon>Pichiaceae</taxon>
        <taxon>Ogataea</taxon>
    </lineage>
</organism>
<keyword evidence="3" id="KW-1185">Reference proteome</keyword>
<evidence type="ECO:0000256" key="1">
    <source>
        <dbReference type="SAM" id="MobiDB-lite"/>
    </source>
</evidence>
<protein>
    <submittedName>
        <fullName evidence="2">Uncharacterized protein</fullName>
    </submittedName>
</protein>
<proteinExistence type="predicted"/>
<evidence type="ECO:0000313" key="2">
    <source>
        <dbReference type="EMBL" id="KAH3660183.1"/>
    </source>
</evidence>
<evidence type="ECO:0000313" key="3">
    <source>
        <dbReference type="Proteomes" id="UP000769157"/>
    </source>
</evidence>
<comment type="caution">
    <text evidence="2">The sequence shown here is derived from an EMBL/GenBank/DDBJ whole genome shotgun (WGS) entry which is preliminary data.</text>
</comment>
<dbReference type="Proteomes" id="UP000769157">
    <property type="component" value="Unassembled WGS sequence"/>
</dbReference>
<feature type="region of interest" description="Disordered" evidence="1">
    <location>
        <begin position="1"/>
        <end position="21"/>
    </location>
</feature>
<accession>A0A9P8SYY8</accession>
<dbReference type="EMBL" id="JAEUBE010000511">
    <property type="protein sequence ID" value="KAH3660183.1"/>
    <property type="molecule type" value="Genomic_DNA"/>
</dbReference>
<reference evidence="2" key="1">
    <citation type="journal article" date="2021" name="Open Biol.">
        <title>Shared evolutionary footprints suggest mitochondrial oxidative damage underlies multiple complex I losses in fungi.</title>
        <authorList>
            <person name="Schikora-Tamarit M.A."/>
            <person name="Marcet-Houben M."/>
            <person name="Nosek J."/>
            <person name="Gabaldon T."/>
        </authorList>
    </citation>
    <scope>NUCLEOTIDE SEQUENCE</scope>
    <source>
        <strain evidence="2">CBS6075</strain>
    </source>
</reference>
<gene>
    <name evidence="2" type="ORF">OGAPHI_007388</name>
</gene>
<dbReference type="GeneID" id="70239352"/>